<name>A0A645G7M0_9ZZZZ</name>
<protein>
    <submittedName>
        <fullName evidence="1">Uncharacterized protein</fullName>
    </submittedName>
</protein>
<dbReference type="EMBL" id="VSSQ01071241">
    <property type="protein sequence ID" value="MPN22897.1"/>
    <property type="molecule type" value="Genomic_DNA"/>
</dbReference>
<dbReference type="AlphaFoldDB" id="A0A645G7M0"/>
<organism evidence="1">
    <name type="scientific">bioreactor metagenome</name>
    <dbReference type="NCBI Taxonomy" id="1076179"/>
    <lineage>
        <taxon>unclassified sequences</taxon>
        <taxon>metagenomes</taxon>
        <taxon>ecological metagenomes</taxon>
    </lineage>
</organism>
<reference evidence="1" key="1">
    <citation type="submission" date="2019-08" db="EMBL/GenBank/DDBJ databases">
        <authorList>
            <person name="Kucharzyk K."/>
            <person name="Murdoch R.W."/>
            <person name="Higgins S."/>
            <person name="Loffler F."/>
        </authorList>
    </citation>
    <scope>NUCLEOTIDE SEQUENCE</scope>
</reference>
<gene>
    <name evidence="1" type="ORF">SDC9_170282</name>
</gene>
<comment type="caution">
    <text evidence="1">The sequence shown here is derived from an EMBL/GenBank/DDBJ whole genome shotgun (WGS) entry which is preliminary data.</text>
</comment>
<accession>A0A645G7M0</accession>
<sequence length="59" mass="6955">MKYEDPKMEEYWNTLPKEIQSIINRTGIDICSLGMLTKLGDYYKNDNRGEINGEEDAYF</sequence>
<evidence type="ECO:0000313" key="1">
    <source>
        <dbReference type="EMBL" id="MPN22897.1"/>
    </source>
</evidence>
<proteinExistence type="predicted"/>